<reference evidence="1 2" key="1">
    <citation type="submission" date="2020-08" db="EMBL/GenBank/DDBJ databases">
        <title>Genome public.</title>
        <authorList>
            <person name="Liu C."/>
            <person name="Sun Q."/>
        </authorList>
    </citation>
    <scope>NUCLEOTIDE SEQUENCE [LARGE SCALE GENOMIC DNA]</scope>
    <source>
        <strain evidence="1 2">NSJ-6</strain>
    </source>
</reference>
<protein>
    <submittedName>
        <fullName evidence="1">Uncharacterized protein</fullName>
    </submittedName>
</protein>
<dbReference type="Proteomes" id="UP000596929">
    <property type="component" value="Unassembled WGS sequence"/>
</dbReference>
<name>A0ABR7D7X3_9CLOT</name>
<accession>A0ABR7D7X3</accession>
<dbReference type="EMBL" id="JACOOO010000001">
    <property type="protein sequence ID" value="MBC5627465.1"/>
    <property type="molecule type" value="Genomic_DNA"/>
</dbReference>
<proteinExistence type="predicted"/>
<keyword evidence="2" id="KW-1185">Reference proteome</keyword>
<sequence>MGIFDFFKNKNHRNVDDEEDVEYINDDDNYIDDYEIRKEESVQYNFKIEESFEEISSKEVEQTFEEISPERLDYIITEEILKVIENYRDFESVQETVNEATRAIGVKNVELLKDYLKGRVSKPQRMKMKYEELGQWGKIVENAVLTIIYGFGEYGVDELLKISVMPSEVSFKAINLLCKLAAKDIERQKIIDSIIYIMKPLREDEIIRVLNFLSQIKNSTKVDRLLELYFKKYLLENNLEYAYDTVINRVNLRGKYIEDDLIFFKILALYDGKLEANLILKGEKGIIDFTNVSDDIRVKAAVSYYSLNKEDDEINYRLVYLKENSLDLELRKFLSTVIK</sequence>
<dbReference type="RefSeq" id="WP_186859060.1">
    <property type="nucleotide sequence ID" value="NZ_JACOOO010000001.1"/>
</dbReference>
<evidence type="ECO:0000313" key="1">
    <source>
        <dbReference type="EMBL" id="MBC5627465.1"/>
    </source>
</evidence>
<gene>
    <name evidence="1" type="ORF">H8S20_01010</name>
</gene>
<comment type="caution">
    <text evidence="1">The sequence shown here is derived from an EMBL/GenBank/DDBJ whole genome shotgun (WGS) entry which is preliminary data.</text>
</comment>
<evidence type="ECO:0000313" key="2">
    <source>
        <dbReference type="Proteomes" id="UP000596929"/>
    </source>
</evidence>
<organism evidence="1 2">
    <name type="scientific">Clostridium hominis</name>
    <dbReference type="NCBI Taxonomy" id="2763036"/>
    <lineage>
        <taxon>Bacteria</taxon>
        <taxon>Bacillati</taxon>
        <taxon>Bacillota</taxon>
        <taxon>Clostridia</taxon>
        <taxon>Eubacteriales</taxon>
        <taxon>Clostridiaceae</taxon>
        <taxon>Clostridium</taxon>
    </lineage>
</organism>